<dbReference type="AlphaFoldDB" id="A0A1B2J7J0"/>
<accession>A0A1B2J7J0</accession>
<dbReference type="OrthoDB" id="10352154at2759"/>
<organism evidence="1 2">
    <name type="scientific">Komagataella pastoris</name>
    <name type="common">Yeast</name>
    <name type="synonym">Pichia pastoris</name>
    <dbReference type="NCBI Taxonomy" id="4922"/>
    <lineage>
        <taxon>Eukaryota</taxon>
        <taxon>Fungi</taxon>
        <taxon>Dikarya</taxon>
        <taxon>Ascomycota</taxon>
        <taxon>Saccharomycotina</taxon>
        <taxon>Pichiomycetes</taxon>
        <taxon>Pichiales</taxon>
        <taxon>Pichiaceae</taxon>
        <taxon>Komagataella</taxon>
    </lineage>
</organism>
<proteinExistence type="predicted"/>
<reference evidence="1 2" key="1">
    <citation type="submission" date="2016-02" db="EMBL/GenBank/DDBJ databases">
        <title>Comparative genomic and transcriptomic foundation for Pichia pastoris.</title>
        <authorList>
            <person name="Love K.R."/>
            <person name="Shah K.A."/>
            <person name="Whittaker C.A."/>
            <person name="Wu J."/>
            <person name="Bartlett M.C."/>
            <person name="Ma D."/>
            <person name="Leeson R.L."/>
            <person name="Priest M."/>
            <person name="Young S.K."/>
            <person name="Love J.C."/>
        </authorList>
    </citation>
    <scope>NUCLEOTIDE SEQUENCE [LARGE SCALE GENOMIC DNA]</scope>
    <source>
        <strain evidence="1 2">ATCC 28485</strain>
    </source>
</reference>
<dbReference type="EMBL" id="CP014584">
    <property type="protein sequence ID" value="ANZ73961.1"/>
    <property type="molecule type" value="Genomic_DNA"/>
</dbReference>
<protein>
    <submittedName>
        <fullName evidence="1">BA75_00915T0</fullName>
    </submittedName>
</protein>
<keyword evidence="2" id="KW-1185">Reference proteome</keyword>
<dbReference type="Proteomes" id="UP000094565">
    <property type="component" value="Chromosome 1"/>
</dbReference>
<sequence>MDQESSQIRNFHGVLVLARLLDDYISKTLQQDSVKDDTMVQNDLKWTQTEIRETISRVSPLVSKLTPNNSSSNAEKEEIFVQVCAYFGDVLDNVIVIFKETIEMSMLPTLETLQGTLCAMDGSGDKGGDNGGDLSLLITKAIEELQRER</sequence>
<evidence type="ECO:0000313" key="2">
    <source>
        <dbReference type="Proteomes" id="UP000094565"/>
    </source>
</evidence>
<name>A0A1B2J7J0_PICPA</name>
<evidence type="ECO:0000313" key="1">
    <source>
        <dbReference type="EMBL" id="ANZ73961.1"/>
    </source>
</evidence>
<gene>
    <name evidence="1" type="ORF">ATY40_BA7500915</name>
</gene>